<evidence type="ECO:0000259" key="5">
    <source>
        <dbReference type="Pfam" id="PF08281"/>
    </source>
</evidence>
<dbReference type="SUPFAM" id="SSF88659">
    <property type="entry name" value="Sigma3 and sigma4 domains of RNA polymerase sigma factors"/>
    <property type="match status" value="1"/>
</dbReference>
<keyword evidence="7" id="KW-1185">Reference proteome</keyword>
<gene>
    <name evidence="6" type="ORF">ACFPWU_13215</name>
</gene>
<keyword evidence="2" id="KW-0805">Transcription regulation</keyword>
<evidence type="ECO:0000256" key="2">
    <source>
        <dbReference type="ARBA" id="ARBA00023015"/>
    </source>
</evidence>
<evidence type="ECO:0000256" key="4">
    <source>
        <dbReference type="ARBA" id="ARBA00023163"/>
    </source>
</evidence>
<keyword evidence="3" id="KW-0731">Sigma factor</keyword>
<evidence type="ECO:0000313" key="7">
    <source>
        <dbReference type="Proteomes" id="UP001596098"/>
    </source>
</evidence>
<dbReference type="InterPro" id="IPR014284">
    <property type="entry name" value="RNA_pol_sigma-70_dom"/>
</dbReference>
<dbReference type="Proteomes" id="UP001596098">
    <property type="component" value="Unassembled WGS sequence"/>
</dbReference>
<dbReference type="InterPro" id="IPR013249">
    <property type="entry name" value="RNA_pol_sigma70_r4_t2"/>
</dbReference>
<dbReference type="InterPro" id="IPR013325">
    <property type="entry name" value="RNA_pol_sigma_r2"/>
</dbReference>
<feature type="domain" description="RNA polymerase sigma factor 70 region 4 type 2" evidence="5">
    <location>
        <begin position="107"/>
        <end position="158"/>
    </location>
</feature>
<keyword evidence="4" id="KW-0804">Transcription</keyword>
<dbReference type="InterPro" id="IPR039425">
    <property type="entry name" value="RNA_pol_sigma-70-like"/>
</dbReference>
<evidence type="ECO:0000256" key="1">
    <source>
        <dbReference type="ARBA" id="ARBA00010641"/>
    </source>
</evidence>
<dbReference type="Pfam" id="PF08281">
    <property type="entry name" value="Sigma70_r4_2"/>
    <property type="match status" value="1"/>
</dbReference>
<dbReference type="PANTHER" id="PTHR43133">
    <property type="entry name" value="RNA POLYMERASE ECF-TYPE SIGMA FACTO"/>
    <property type="match status" value="1"/>
</dbReference>
<proteinExistence type="inferred from homology"/>
<dbReference type="RefSeq" id="WP_128220966.1">
    <property type="nucleotide sequence ID" value="NZ_CP034929.1"/>
</dbReference>
<dbReference type="SUPFAM" id="SSF88946">
    <property type="entry name" value="Sigma2 domain of RNA polymerase sigma factors"/>
    <property type="match status" value="1"/>
</dbReference>
<accession>A0ABW1R1Y4</accession>
<evidence type="ECO:0000256" key="3">
    <source>
        <dbReference type="ARBA" id="ARBA00023082"/>
    </source>
</evidence>
<organism evidence="6 7">
    <name type="scientific">Nocardioides yefusunii</name>
    <dbReference type="NCBI Taxonomy" id="2500546"/>
    <lineage>
        <taxon>Bacteria</taxon>
        <taxon>Bacillati</taxon>
        <taxon>Actinomycetota</taxon>
        <taxon>Actinomycetes</taxon>
        <taxon>Propionibacteriales</taxon>
        <taxon>Nocardioidaceae</taxon>
        <taxon>Nocardioides</taxon>
    </lineage>
</organism>
<dbReference type="Gene3D" id="1.10.1740.10">
    <property type="match status" value="1"/>
</dbReference>
<comment type="similarity">
    <text evidence="1">Belongs to the sigma-70 factor family. ECF subfamily.</text>
</comment>
<dbReference type="PANTHER" id="PTHR43133:SF25">
    <property type="entry name" value="RNA POLYMERASE SIGMA FACTOR RFAY-RELATED"/>
    <property type="match status" value="1"/>
</dbReference>
<comment type="caution">
    <text evidence="6">The sequence shown here is derived from an EMBL/GenBank/DDBJ whole genome shotgun (WGS) entry which is preliminary data.</text>
</comment>
<protein>
    <submittedName>
        <fullName evidence="6">RNA polymerase sigma factor</fullName>
    </submittedName>
</protein>
<reference evidence="7" key="1">
    <citation type="journal article" date="2019" name="Int. J. Syst. Evol. Microbiol.">
        <title>The Global Catalogue of Microorganisms (GCM) 10K type strain sequencing project: providing services to taxonomists for standard genome sequencing and annotation.</title>
        <authorList>
            <consortium name="The Broad Institute Genomics Platform"/>
            <consortium name="The Broad Institute Genome Sequencing Center for Infectious Disease"/>
            <person name="Wu L."/>
            <person name="Ma J."/>
        </authorList>
    </citation>
    <scope>NUCLEOTIDE SEQUENCE [LARGE SCALE GENOMIC DNA]</scope>
    <source>
        <strain evidence="7">DFY28</strain>
    </source>
</reference>
<evidence type="ECO:0000313" key="6">
    <source>
        <dbReference type="EMBL" id="MFC6154623.1"/>
    </source>
</evidence>
<name>A0ABW1R1Y4_9ACTN</name>
<dbReference type="EMBL" id="JBHSQI010000008">
    <property type="protein sequence ID" value="MFC6154623.1"/>
    <property type="molecule type" value="Genomic_DNA"/>
</dbReference>
<dbReference type="NCBIfam" id="TIGR02937">
    <property type="entry name" value="sigma70-ECF"/>
    <property type="match status" value="1"/>
</dbReference>
<sequence length="173" mass="19734">MRSRDELAAQFENLATDYRDRLMGYLLKRVSFDDAPDLAAATLLTAWRRARVMPTDEEQAFWWLLSIARRTTANYRRGIIRQNALADRLRAVPMSVQPAVDTEAQLVLRDAIAKLSDDDQELVKLVYWDGLPINAAATVLSIGEATARKRMQRARKSLRVTLESEDDQITQRA</sequence>
<dbReference type="InterPro" id="IPR013324">
    <property type="entry name" value="RNA_pol_sigma_r3/r4-like"/>
</dbReference>
<dbReference type="InterPro" id="IPR036388">
    <property type="entry name" value="WH-like_DNA-bd_sf"/>
</dbReference>
<dbReference type="Gene3D" id="1.10.10.10">
    <property type="entry name" value="Winged helix-like DNA-binding domain superfamily/Winged helix DNA-binding domain"/>
    <property type="match status" value="1"/>
</dbReference>